<dbReference type="AlphaFoldDB" id="A0AAE1HEM6"/>
<reference evidence="3" key="2">
    <citation type="journal article" date="2023" name="BMC Genomics">
        <title>Pest status, molecular evolution, and epigenetic factors derived from the genome assembly of Frankliniella fusca, a thysanopteran phytovirus vector.</title>
        <authorList>
            <person name="Catto M.A."/>
            <person name="Labadie P.E."/>
            <person name="Jacobson A.L."/>
            <person name="Kennedy G.G."/>
            <person name="Srinivasan R."/>
            <person name="Hunt B.G."/>
        </authorList>
    </citation>
    <scope>NUCLEOTIDE SEQUENCE</scope>
    <source>
        <strain evidence="3">PL_HMW_Pooled</strain>
    </source>
</reference>
<feature type="compositionally biased region" description="Low complexity" evidence="1">
    <location>
        <begin position="40"/>
        <end position="54"/>
    </location>
</feature>
<keyword evidence="2" id="KW-0732">Signal</keyword>
<keyword evidence="3" id="KW-0808">Transferase</keyword>
<evidence type="ECO:0000256" key="2">
    <source>
        <dbReference type="SAM" id="SignalP"/>
    </source>
</evidence>
<dbReference type="GO" id="GO:0008483">
    <property type="term" value="F:transaminase activity"/>
    <property type="evidence" value="ECO:0007669"/>
    <property type="project" value="UniProtKB-KW"/>
</dbReference>
<evidence type="ECO:0000256" key="1">
    <source>
        <dbReference type="SAM" id="MobiDB-lite"/>
    </source>
</evidence>
<keyword evidence="4" id="KW-1185">Reference proteome</keyword>
<name>A0AAE1HEM6_9NEOP</name>
<sequence length="110" mass="11324">MKVSLFATPRAALLAALLALMLAVFVVPARGDPKPGCMASDLSSCSSSVRGASSLETGSSRGSTPERRKFDKTTYNSIKGAFSGTQSDTKKKGKGNKGNKGRRGGGRGGK</sequence>
<feature type="chain" id="PRO_5042241409" evidence="2">
    <location>
        <begin position="32"/>
        <end position="110"/>
    </location>
</feature>
<dbReference type="EMBL" id="JAHWGI010000981">
    <property type="protein sequence ID" value="KAK3919688.1"/>
    <property type="molecule type" value="Genomic_DNA"/>
</dbReference>
<organism evidence="3 4">
    <name type="scientific">Frankliniella fusca</name>
    <dbReference type="NCBI Taxonomy" id="407009"/>
    <lineage>
        <taxon>Eukaryota</taxon>
        <taxon>Metazoa</taxon>
        <taxon>Ecdysozoa</taxon>
        <taxon>Arthropoda</taxon>
        <taxon>Hexapoda</taxon>
        <taxon>Insecta</taxon>
        <taxon>Pterygota</taxon>
        <taxon>Neoptera</taxon>
        <taxon>Paraneoptera</taxon>
        <taxon>Thysanoptera</taxon>
        <taxon>Terebrantia</taxon>
        <taxon>Thripoidea</taxon>
        <taxon>Thripidae</taxon>
        <taxon>Frankliniella</taxon>
    </lineage>
</organism>
<feature type="compositionally biased region" description="Basic residues" evidence="1">
    <location>
        <begin position="91"/>
        <end position="110"/>
    </location>
</feature>
<proteinExistence type="predicted"/>
<keyword evidence="3" id="KW-0032">Aminotransferase</keyword>
<gene>
    <name evidence="3" type="ORF">KUF71_008815</name>
</gene>
<reference evidence="3" key="1">
    <citation type="submission" date="2021-07" db="EMBL/GenBank/DDBJ databases">
        <authorList>
            <person name="Catto M.A."/>
            <person name="Jacobson A."/>
            <person name="Kennedy G."/>
            <person name="Labadie P."/>
            <person name="Hunt B.G."/>
            <person name="Srinivasan R."/>
        </authorList>
    </citation>
    <scope>NUCLEOTIDE SEQUENCE</scope>
    <source>
        <strain evidence="3">PL_HMW_Pooled</strain>
        <tissue evidence="3">Head</tissue>
    </source>
</reference>
<feature type="signal peptide" evidence="2">
    <location>
        <begin position="1"/>
        <end position="31"/>
    </location>
</feature>
<protein>
    <submittedName>
        <fullName evidence="3">Glutamine--fructose-6-phosphate aminotransferase [isomerizing]</fullName>
    </submittedName>
</protein>
<dbReference type="Proteomes" id="UP001219518">
    <property type="component" value="Unassembled WGS sequence"/>
</dbReference>
<evidence type="ECO:0000313" key="3">
    <source>
        <dbReference type="EMBL" id="KAK3919688.1"/>
    </source>
</evidence>
<feature type="compositionally biased region" description="Polar residues" evidence="1">
    <location>
        <begin position="73"/>
        <end position="87"/>
    </location>
</feature>
<accession>A0AAE1HEM6</accession>
<feature type="region of interest" description="Disordered" evidence="1">
    <location>
        <begin position="36"/>
        <end position="110"/>
    </location>
</feature>
<comment type="caution">
    <text evidence="3">The sequence shown here is derived from an EMBL/GenBank/DDBJ whole genome shotgun (WGS) entry which is preliminary data.</text>
</comment>
<evidence type="ECO:0000313" key="4">
    <source>
        <dbReference type="Proteomes" id="UP001219518"/>
    </source>
</evidence>